<accession>A0AB40A0P6</accession>
<name>A0AB40A0P6_DROSZ</name>
<feature type="domain" description="Dynein attachment factor N-terminal" evidence="1">
    <location>
        <begin position="13"/>
        <end position="49"/>
    </location>
</feature>
<proteinExistence type="predicted"/>
<dbReference type="GeneID" id="118876896"/>
<evidence type="ECO:0000313" key="2">
    <source>
        <dbReference type="Proteomes" id="UP001652628"/>
    </source>
</evidence>
<keyword evidence="2" id="KW-1185">Reference proteome</keyword>
<protein>
    <submittedName>
        <fullName evidence="3">Uncharacterized protein isoform X2</fullName>
    </submittedName>
</protein>
<dbReference type="AlphaFoldDB" id="A0AB40A0P6"/>
<dbReference type="InterPro" id="IPR031733">
    <property type="entry name" value="Dynein_attach_N"/>
</dbReference>
<evidence type="ECO:0000259" key="1">
    <source>
        <dbReference type="Pfam" id="PF15867"/>
    </source>
</evidence>
<dbReference type="RefSeq" id="XP_036668890.3">
    <property type="nucleotide sequence ID" value="XM_036812995.3"/>
</dbReference>
<evidence type="ECO:0000313" key="3">
    <source>
        <dbReference type="RefSeq" id="XP_036668890.3"/>
    </source>
</evidence>
<reference evidence="3" key="1">
    <citation type="submission" date="2025-08" db="UniProtKB">
        <authorList>
            <consortium name="RefSeq"/>
        </authorList>
    </citation>
    <scope>IDENTIFICATION</scope>
</reference>
<organism evidence="2 3">
    <name type="scientific">Drosophila suzukii</name>
    <name type="common">Spotted-wing drosophila fruit fly</name>
    <dbReference type="NCBI Taxonomy" id="28584"/>
    <lineage>
        <taxon>Eukaryota</taxon>
        <taxon>Metazoa</taxon>
        <taxon>Ecdysozoa</taxon>
        <taxon>Arthropoda</taxon>
        <taxon>Hexapoda</taxon>
        <taxon>Insecta</taxon>
        <taxon>Pterygota</taxon>
        <taxon>Neoptera</taxon>
        <taxon>Endopterygota</taxon>
        <taxon>Diptera</taxon>
        <taxon>Brachycera</taxon>
        <taxon>Muscomorpha</taxon>
        <taxon>Ephydroidea</taxon>
        <taxon>Drosophilidae</taxon>
        <taxon>Drosophila</taxon>
        <taxon>Sophophora</taxon>
    </lineage>
</organism>
<sequence length="61" mass="7317">MEDWKITSEELIRLRESCLQCIRDGELYELRNDAKLRAVYSTQTYEEFNRRSSSPSSVQER</sequence>
<dbReference type="Proteomes" id="UP001652628">
    <property type="component" value="Chromosome 2R"/>
</dbReference>
<dbReference type="Pfam" id="PF15867">
    <property type="entry name" value="Dynein_attach_N"/>
    <property type="match status" value="1"/>
</dbReference>
<gene>
    <name evidence="3" type="primary">LOC118876896</name>
</gene>